<organism evidence="2 3">
    <name type="scientific">Blastocystis sp. subtype 1 (strain ATCC 50177 / NandII)</name>
    <dbReference type="NCBI Taxonomy" id="478820"/>
    <lineage>
        <taxon>Eukaryota</taxon>
        <taxon>Sar</taxon>
        <taxon>Stramenopiles</taxon>
        <taxon>Bigyra</taxon>
        <taxon>Opalozoa</taxon>
        <taxon>Opalinata</taxon>
        <taxon>Blastocystidae</taxon>
        <taxon>Blastocystis</taxon>
    </lineage>
</organism>
<evidence type="ECO:0000256" key="1">
    <source>
        <dbReference type="ARBA" id="ARBA00008433"/>
    </source>
</evidence>
<dbReference type="GO" id="GO:1990130">
    <property type="term" value="C:GATOR1 complex"/>
    <property type="evidence" value="ECO:0007669"/>
    <property type="project" value="TreeGrafter"/>
</dbReference>
<proteinExistence type="inferred from homology"/>
<dbReference type="GO" id="GO:1904262">
    <property type="term" value="P:negative regulation of TORC1 signaling"/>
    <property type="evidence" value="ECO:0007669"/>
    <property type="project" value="TreeGrafter"/>
</dbReference>
<dbReference type="GO" id="GO:0005096">
    <property type="term" value="F:GTPase activator activity"/>
    <property type="evidence" value="ECO:0007669"/>
    <property type="project" value="TreeGrafter"/>
</dbReference>
<keyword evidence="3" id="KW-1185">Reference proteome</keyword>
<dbReference type="EMBL" id="LXWW01000033">
    <property type="protein sequence ID" value="OAO17371.1"/>
    <property type="molecule type" value="Genomic_DNA"/>
</dbReference>
<dbReference type="Pfam" id="PF06218">
    <property type="entry name" value="NPR2"/>
    <property type="match status" value="1"/>
</dbReference>
<protein>
    <submittedName>
        <fullName evidence="2">Nitrogen permease regulator 2</fullName>
    </submittedName>
</protein>
<dbReference type="InterPro" id="IPR009348">
    <property type="entry name" value="NPR2-like"/>
</dbReference>
<dbReference type="GO" id="GO:0005774">
    <property type="term" value="C:vacuolar membrane"/>
    <property type="evidence" value="ECO:0007669"/>
    <property type="project" value="TreeGrafter"/>
</dbReference>
<accession>A0A196SM66</accession>
<dbReference type="AlphaFoldDB" id="A0A196SM66"/>
<name>A0A196SM66_BLAHN</name>
<sequence>MIACTKHNDSLLGVFYSFFHNIEGPKLAAKYPPEQGRFFLVMRSCISLDTFNSISDFVITKDQLCGSLISIAMKDVEVVGYPIQISSHHYTRNAFNFNVCFIVKRGFSAEYELMVKKIALKLECMEREKDFLQQVDVISKMELLIKDIYTSLKEKNNCDIWIDAFNRLLLFPAVSTPKRKELPYVPEDYEVPFLRYSLNDILRLLPDTVMFEAILRAIDGMRCVYEIKRIVAMEETQLLVCLSFLLGIEAISLIDMFDVCNVYFLQDFESIWKEDVLTELYEYSRIRRNPLPSSRQEAGHSLGSQSTVEEMEAGNAVDFDELRGLLALFHPNTSILQILQTRLYTQLSNRIDIHRFVIFCCVHRILKRVYVYPCISNDITGFYLHFNNTLSVRRNGSVTPQMPDDNVGMSMDYAGGGKRYEEDDEVMNLNIRKRNGKSCYRELFACYHFSLFHASHESNSISRHSSCLSLNHELLLANPCTCQPDSQKIRKMVTKHCCLESIALHNECCIPAVMRCLENQDDIVFLKA</sequence>
<dbReference type="PANTHER" id="PTHR12991">
    <property type="entry name" value="NITROGEN PERMEASE REGULATOR 2/TUMOR SUPPRESSOR CANDIDATE 4"/>
    <property type="match status" value="1"/>
</dbReference>
<dbReference type="PANTHER" id="PTHR12991:SF10">
    <property type="entry name" value="GATOR COMPLEX PROTEIN NPRL2"/>
    <property type="match status" value="1"/>
</dbReference>
<dbReference type="OrthoDB" id="338854at2759"/>
<gene>
    <name evidence="2" type="ORF">AV274_0888</name>
</gene>
<evidence type="ECO:0000313" key="2">
    <source>
        <dbReference type="EMBL" id="OAO17371.1"/>
    </source>
</evidence>
<dbReference type="GO" id="GO:0010508">
    <property type="term" value="P:positive regulation of autophagy"/>
    <property type="evidence" value="ECO:0007669"/>
    <property type="project" value="TreeGrafter"/>
</dbReference>
<comment type="similarity">
    <text evidence="1">Belongs to the NPR2 family.</text>
</comment>
<comment type="caution">
    <text evidence="2">The sequence shown here is derived from an EMBL/GenBank/DDBJ whole genome shotgun (WGS) entry which is preliminary data.</text>
</comment>
<dbReference type="STRING" id="478820.A0A196SM66"/>
<dbReference type="Proteomes" id="UP000078348">
    <property type="component" value="Unassembled WGS sequence"/>
</dbReference>
<reference evidence="2 3" key="1">
    <citation type="submission" date="2016-05" db="EMBL/GenBank/DDBJ databases">
        <title>Nuclear genome of Blastocystis sp. subtype 1 NandII.</title>
        <authorList>
            <person name="Gentekaki E."/>
            <person name="Curtis B."/>
            <person name="Stairs C."/>
            <person name="Eme L."/>
            <person name="Herman E."/>
            <person name="Klimes V."/>
            <person name="Arias M.C."/>
            <person name="Elias M."/>
            <person name="Hilliou F."/>
            <person name="Klute M."/>
            <person name="Malik S.-B."/>
            <person name="Pightling A."/>
            <person name="Rachubinski R."/>
            <person name="Salas D."/>
            <person name="Schlacht A."/>
            <person name="Suga H."/>
            <person name="Archibald J."/>
            <person name="Ball S.G."/>
            <person name="Clark G."/>
            <person name="Dacks J."/>
            <person name="Van Der Giezen M."/>
            <person name="Tsaousis A."/>
            <person name="Roger A."/>
        </authorList>
    </citation>
    <scope>NUCLEOTIDE SEQUENCE [LARGE SCALE GENOMIC DNA]</scope>
    <source>
        <strain evidence="3">ATCC 50177 / NandII</strain>
    </source>
</reference>
<evidence type="ECO:0000313" key="3">
    <source>
        <dbReference type="Proteomes" id="UP000078348"/>
    </source>
</evidence>